<name>A0ACC2CAM3_DIPCM</name>
<gene>
    <name evidence="1" type="ORF">O6H91_11G059100</name>
</gene>
<reference evidence="2" key="1">
    <citation type="journal article" date="2024" name="Proc. Natl. Acad. Sci. U.S.A.">
        <title>Extraordinary preservation of gene collinearity over three hundred million years revealed in homosporous lycophytes.</title>
        <authorList>
            <person name="Li C."/>
            <person name="Wickell D."/>
            <person name="Kuo L.Y."/>
            <person name="Chen X."/>
            <person name="Nie B."/>
            <person name="Liao X."/>
            <person name="Peng D."/>
            <person name="Ji J."/>
            <person name="Jenkins J."/>
            <person name="Williams M."/>
            <person name="Shu S."/>
            <person name="Plott C."/>
            <person name="Barry K."/>
            <person name="Rajasekar S."/>
            <person name="Grimwood J."/>
            <person name="Han X."/>
            <person name="Sun S."/>
            <person name="Hou Z."/>
            <person name="He W."/>
            <person name="Dai G."/>
            <person name="Sun C."/>
            <person name="Schmutz J."/>
            <person name="Leebens-Mack J.H."/>
            <person name="Li F.W."/>
            <person name="Wang L."/>
        </authorList>
    </citation>
    <scope>NUCLEOTIDE SEQUENCE [LARGE SCALE GENOMIC DNA]</scope>
    <source>
        <strain evidence="2">cv. PW_Plant_1</strain>
    </source>
</reference>
<comment type="caution">
    <text evidence="1">The sequence shown here is derived from an EMBL/GenBank/DDBJ whole genome shotgun (WGS) entry which is preliminary data.</text>
</comment>
<dbReference type="EMBL" id="CM055102">
    <property type="protein sequence ID" value="KAJ7538682.1"/>
    <property type="molecule type" value="Genomic_DNA"/>
</dbReference>
<evidence type="ECO:0000313" key="1">
    <source>
        <dbReference type="EMBL" id="KAJ7538682.1"/>
    </source>
</evidence>
<organism evidence="1 2">
    <name type="scientific">Diphasiastrum complanatum</name>
    <name type="common">Issler's clubmoss</name>
    <name type="synonym">Lycopodium complanatum</name>
    <dbReference type="NCBI Taxonomy" id="34168"/>
    <lineage>
        <taxon>Eukaryota</taxon>
        <taxon>Viridiplantae</taxon>
        <taxon>Streptophyta</taxon>
        <taxon>Embryophyta</taxon>
        <taxon>Tracheophyta</taxon>
        <taxon>Lycopodiopsida</taxon>
        <taxon>Lycopodiales</taxon>
        <taxon>Lycopodiaceae</taxon>
        <taxon>Lycopodioideae</taxon>
        <taxon>Diphasiastrum</taxon>
    </lineage>
</organism>
<accession>A0ACC2CAM3</accession>
<keyword evidence="2" id="KW-1185">Reference proteome</keyword>
<dbReference type="Proteomes" id="UP001162992">
    <property type="component" value="Chromosome 11"/>
</dbReference>
<evidence type="ECO:0000313" key="2">
    <source>
        <dbReference type="Proteomes" id="UP001162992"/>
    </source>
</evidence>
<proteinExistence type="predicted"/>
<sequence>MAIRHLYVRAYFQVAVLILLELAVSADATLVMTEKDLTMKKHACYTDIDSGLWGRFCTSSSVERENCALRCISLACYNLIYADDPLEEGEVDSRRGREFKYCVRREARGEDVSVPRSYE</sequence>
<protein>
    <submittedName>
        <fullName evidence="1">Uncharacterized protein</fullName>
    </submittedName>
</protein>